<dbReference type="OrthoDB" id="6359816at2759"/>
<feature type="domain" description="BTB" evidence="2">
    <location>
        <begin position="44"/>
        <end position="91"/>
    </location>
</feature>
<name>A0A9J5YWA4_SOLCO</name>
<evidence type="ECO:0000259" key="2">
    <source>
        <dbReference type="PROSITE" id="PS50097"/>
    </source>
</evidence>
<sequence length="91" mass="10116">MLVIPAVGMETMLTSICGLLVELSRLVTLLVYLGEQYVNNSTLSDVTFLVEGKGFYAHRICLLASSDAFRIMFDGGYRERDAKDIEIPNIP</sequence>
<dbReference type="Proteomes" id="UP000824120">
    <property type="component" value="Chromosome 6"/>
</dbReference>
<gene>
    <name evidence="3" type="ORF">H5410_034718</name>
</gene>
<dbReference type="EMBL" id="JACXVP010000006">
    <property type="protein sequence ID" value="KAG5603348.1"/>
    <property type="molecule type" value="Genomic_DNA"/>
</dbReference>
<reference evidence="3 4" key="1">
    <citation type="submission" date="2020-09" db="EMBL/GenBank/DDBJ databases">
        <title>De no assembly of potato wild relative species, Solanum commersonii.</title>
        <authorList>
            <person name="Cho K."/>
        </authorList>
    </citation>
    <scope>NUCLEOTIDE SEQUENCE [LARGE SCALE GENOMIC DNA]</scope>
    <source>
        <strain evidence="3">LZ3.2</strain>
        <tissue evidence="3">Leaf</tissue>
    </source>
</reference>
<dbReference type="PROSITE" id="PS50097">
    <property type="entry name" value="BTB"/>
    <property type="match status" value="1"/>
</dbReference>
<dbReference type="SUPFAM" id="SSF54695">
    <property type="entry name" value="POZ domain"/>
    <property type="match status" value="1"/>
</dbReference>
<proteinExistence type="predicted"/>
<dbReference type="Pfam" id="PF00651">
    <property type="entry name" value="BTB"/>
    <property type="match status" value="1"/>
</dbReference>
<evidence type="ECO:0000313" key="3">
    <source>
        <dbReference type="EMBL" id="KAG5603348.1"/>
    </source>
</evidence>
<dbReference type="InterPro" id="IPR044282">
    <property type="entry name" value="ABAP1/ARIA"/>
</dbReference>
<accession>A0A9J5YWA4</accession>
<dbReference type="AlphaFoldDB" id="A0A9J5YWA4"/>
<comment type="pathway">
    <text evidence="1">Protein modification; protein ubiquitination.</text>
</comment>
<dbReference type="Gene3D" id="3.30.710.10">
    <property type="entry name" value="Potassium Channel Kv1.1, Chain A"/>
    <property type="match status" value="1"/>
</dbReference>
<dbReference type="InterPro" id="IPR000210">
    <property type="entry name" value="BTB/POZ_dom"/>
</dbReference>
<comment type="caution">
    <text evidence="3">The sequence shown here is derived from an EMBL/GenBank/DDBJ whole genome shotgun (WGS) entry which is preliminary data.</text>
</comment>
<protein>
    <recommendedName>
        <fullName evidence="2">BTB domain-containing protein</fullName>
    </recommendedName>
</protein>
<dbReference type="InterPro" id="IPR011333">
    <property type="entry name" value="SKP1/BTB/POZ_sf"/>
</dbReference>
<keyword evidence="4" id="KW-1185">Reference proteome</keyword>
<evidence type="ECO:0000313" key="4">
    <source>
        <dbReference type="Proteomes" id="UP000824120"/>
    </source>
</evidence>
<dbReference type="PANTHER" id="PTHR46710:SF1">
    <property type="entry name" value="ARM REPEAT PROTEIN INTERACTING WITH ABF2"/>
    <property type="match status" value="1"/>
</dbReference>
<dbReference type="PANTHER" id="PTHR46710">
    <property type="entry name" value="ARM REPEAT PROTEIN INTERACTING WITH ABF2"/>
    <property type="match status" value="1"/>
</dbReference>
<evidence type="ECO:0000256" key="1">
    <source>
        <dbReference type="ARBA" id="ARBA00004906"/>
    </source>
</evidence>
<organism evidence="3 4">
    <name type="scientific">Solanum commersonii</name>
    <name type="common">Commerson's wild potato</name>
    <name type="synonym">Commerson's nightshade</name>
    <dbReference type="NCBI Taxonomy" id="4109"/>
    <lineage>
        <taxon>Eukaryota</taxon>
        <taxon>Viridiplantae</taxon>
        <taxon>Streptophyta</taxon>
        <taxon>Embryophyta</taxon>
        <taxon>Tracheophyta</taxon>
        <taxon>Spermatophyta</taxon>
        <taxon>Magnoliopsida</taxon>
        <taxon>eudicotyledons</taxon>
        <taxon>Gunneridae</taxon>
        <taxon>Pentapetalae</taxon>
        <taxon>asterids</taxon>
        <taxon>lamiids</taxon>
        <taxon>Solanales</taxon>
        <taxon>Solanaceae</taxon>
        <taxon>Solanoideae</taxon>
        <taxon>Solaneae</taxon>
        <taxon>Solanum</taxon>
    </lineage>
</organism>